<evidence type="ECO:0000313" key="6">
    <source>
        <dbReference type="EMBL" id="SDG61978.1"/>
    </source>
</evidence>
<dbReference type="Proteomes" id="UP000199706">
    <property type="component" value="Unassembled WGS sequence"/>
</dbReference>
<dbReference type="CDD" id="cd08422">
    <property type="entry name" value="PBP2_CrgA_like"/>
    <property type="match status" value="1"/>
</dbReference>
<keyword evidence="3 6" id="KW-0238">DNA-binding</keyword>
<dbReference type="Pfam" id="PF03466">
    <property type="entry name" value="LysR_substrate"/>
    <property type="match status" value="1"/>
</dbReference>
<comment type="similarity">
    <text evidence="1">Belongs to the LysR transcriptional regulatory family.</text>
</comment>
<dbReference type="EMBL" id="FNCJ01000004">
    <property type="protein sequence ID" value="SDG61978.1"/>
    <property type="molecule type" value="Genomic_DNA"/>
</dbReference>
<dbReference type="InterPro" id="IPR000847">
    <property type="entry name" value="LysR_HTH_N"/>
</dbReference>
<dbReference type="InterPro" id="IPR036388">
    <property type="entry name" value="WH-like_DNA-bd_sf"/>
</dbReference>
<evidence type="ECO:0000256" key="3">
    <source>
        <dbReference type="ARBA" id="ARBA00023125"/>
    </source>
</evidence>
<keyword evidence="4" id="KW-0804">Transcription</keyword>
<sequence>MLWLRARMSFETFRRRDPVTDLSLQDFHLFVRLAESLSVAAVARERNEHPSQVSRALSRMETECGVRLFHRSTHGLSLTDDGCIFLEHAKTIAQDATRLADDLASRSNHVSGLVRISVACILAEYVLIPKLRDLVDRHPELNVSLHISDRQVDMSTEGIDIAVRAGIPPRDTHVARKLGSHRRALYASPAYLAARGIPRSPHDLVHHDLIANAAVNAHNQWPFDGDDEFSTLPVAGRILADNTSAIVSLTRANLGIGRINKVIGAELVAHGALTQILEDYEDTTEFDIAAVTLAPRNRVPKIRVCLDFLSECFREFRERA</sequence>
<dbReference type="GO" id="GO:0043565">
    <property type="term" value="F:sequence-specific DNA binding"/>
    <property type="evidence" value="ECO:0007669"/>
    <property type="project" value="TreeGrafter"/>
</dbReference>
<dbReference type="GO" id="GO:0003700">
    <property type="term" value="F:DNA-binding transcription factor activity"/>
    <property type="evidence" value="ECO:0007669"/>
    <property type="project" value="InterPro"/>
</dbReference>
<dbReference type="GO" id="GO:0006351">
    <property type="term" value="P:DNA-templated transcription"/>
    <property type="evidence" value="ECO:0007669"/>
    <property type="project" value="TreeGrafter"/>
</dbReference>
<evidence type="ECO:0000259" key="5">
    <source>
        <dbReference type="PROSITE" id="PS50931"/>
    </source>
</evidence>
<dbReference type="Gene3D" id="3.40.190.290">
    <property type="match status" value="1"/>
</dbReference>
<dbReference type="Gene3D" id="1.10.10.10">
    <property type="entry name" value="Winged helix-like DNA-binding domain superfamily/Winged helix DNA-binding domain"/>
    <property type="match status" value="1"/>
</dbReference>
<organism evidence="6 7">
    <name type="scientific">Paraburkholderia phenazinium</name>
    <dbReference type="NCBI Taxonomy" id="60549"/>
    <lineage>
        <taxon>Bacteria</taxon>
        <taxon>Pseudomonadati</taxon>
        <taxon>Pseudomonadota</taxon>
        <taxon>Betaproteobacteria</taxon>
        <taxon>Burkholderiales</taxon>
        <taxon>Burkholderiaceae</taxon>
        <taxon>Paraburkholderia</taxon>
    </lineage>
</organism>
<evidence type="ECO:0000256" key="4">
    <source>
        <dbReference type="ARBA" id="ARBA00023163"/>
    </source>
</evidence>
<dbReference type="InterPro" id="IPR036390">
    <property type="entry name" value="WH_DNA-bd_sf"/>
</dbReference>
<accession>A0A1G7VR01</accession>
<feature type="domain" description="HTH lysR-type" evidence="5">
    <location>
        <begin position="22"/>
        <end position="79"/>
    </location>
</feature>
<dbReference type="InterPro" id="IPR005119">
    <property type="entry name" value="LysR_subst-bd"/>
</dbReference>
<protein>
    <submittedName>
        <fullName evidence="6">DNA-binding transcriptional regulator, LysR family</fullName>
    </submittedName>
</protein>
<proteinExistence type="inferred from homology"/>
<evidence type="ECO:0000256" key="1">
    <source>
        <dbReference type="ARBA" id="ARBA00009437"/>
    </source>
</evidence>
<reference evidence="6 7" key="1">
    <citation type="submission" date="2016-10" db="EMBL/GenBank/DDBJ databases">
        <authorList>
            <person name="de Groot N.N."/>
        </authorList>
    </citation>
    <scope>NUCLEOTIDE SEQUENCE [LARGE SCALE GENOMIC DNA]</scope>
    <source>
        <strain evidence="6 7">LMG 2247</strain>
    </source>
</reference>
<dbReference type="Pfam" id="PF00126">
    <property type="entry name" value="HTH_1"/>
    <property type="match status" value="1"/>
</dbReference>
<dbReference type="SUPFAM" id="SSF53850">
    <property type="entry name" value="Periplasmic binding protein-like II"/>
    <property type="match status" value="1"/>
</dbReference>
<dbReference type="InterPro" id="IPR058163">
    <property type="entry name" value="LysR-type_TF_proteobact-type"/>
</dbReference>
<dbReference type="OrthoDB" id="8993884at2"/>
<dbReference type="SUPFAM" id="SSF46785">
    <property type="entry name" value="Winged helix' DNA-binding domain"/>
    <property type="match status" value="1"/>
</dbReference>
<evidence type="ECO:0000313" key="7">
    <source>
        <dbReference type="Proteomes" id="UP000199706"/>
    </source>
</evidence>
<dbReference type="PANTHER" id="PTHR30537">
    <property type="entry name" value="HTH-TYPE TRANSCRIPTIONAL REGULATOR"/>
    <property type="match status" value="1"/>
</dbReference>
<keyword evidence="2" id="KW-0805">Transcription regulation</keyword>
<dbReference type="PANTHER" id="PTHR30537:SF5">
    <property type="entry name" value="HTH-TYPE TRANSCRIPTIONAL ACTIVATOR TTDR-RELATED"/>
    <property type="match status" value="1"/>
</dbReference>
<dbReference type="PROSITE" id="PS50931">
    <property type="entry name" value="HTH_LYSR"/>
    <property type="match status" value="1"/>
</dbReference>
<evidence type="ECO:0000256" key="2">
    <source>
        <dbReference type="ARBA" id="ARBA00023015"/>
    </source>
</evidence>
<dbReference type="AlphaFoldDB" id="A0A1G7VR01"/>
<name>A0A1G7VR01_9BURK</name>
<gene>
    <name evidence="6" type="ORF">SAMN05216466_104179</name>
</gene>